<dbReference type="GO" id="GO:0008170">
    <property type="term" value="F:N-methyltransferase activity"/>
    <property type="evidence" value="ECO:0007669"/>
    <property type="project" value="InterPro"/>
</dbReference>
<dbReference type="Pfam" id="PF01555">
    <property type="entry name" value="N6_N4_Mtase"/>
    <property type="match status" value="1"/>
</dbReference>
<organism evidence="6 7">
    <name type="scientific">Victivallis vadensis</name>
    <dbReference type="NCBI Taxonomy" id="172901"/>
    <lineage>
        <taxon>Bacteria</taxon>
        <taxon>Pseudomonadati</taxon>
        <taxon>Lentisphaerota</taxon>
        <taxon>Lentisphaeria</taxon>
        <taxon>Victivallales</taxon>
        <taxon>Victivallaceae</taxon>
        <taxon>Victivallis</taxon>
    </lineage>
</organism>
<dbReference type="InterPro" id="IPR036086">
    <property type="entry name" value="ParB/Sulfiredoxin_sf"/>
</dbReference>
<comment type="caution">
    <text evidence="6">The sequence shown here is derived from an EMBL/GenBank/DDBJ whole genome shotgun (WGS) entry which is preliminary data.</text>
</comment>
<dbReference type="GO" id="GO:0007059">
    <property type="term" value="P:chromosome segregation"/>
    <property type="evidence" value="ECO:0007669"/>
    <property type="project" value="TreeGrafter"/>
</dbReference>
<dbReference type="EMBL" id="JABAEW010000002">
    <property type="protein sequence ID" value="NMD85227.1"/>
    <property type="molecule type" value="Genomic_DNA"/>
</dbReference>
<accession>A0A848ASX5</accession>
<keyword evidence="2" id="KW-0808">Transferase</keyword>
<feature type="region of interest" description="Disordered" evidence="4">
    <location>
        <begin position="134"/>
        <end position="157"/>
    </location>
</feature>
<evidence type="ECO:0000256" key="1">
    <source>
        <dbReference type="ARBA" id="ARBA00022603"/>
    </source>
</evidence>
<dbReference type="AlphaFoldDB" id="A0A848ASX5"/>
<dbReference type="Pfam" id="PF02195">
    <property type="entry name" value="ParB_N"/>
    <property type="match status" value="1"/>
</dbReference>
<reference evidence="6 7" key="1">
    <citation type="submission" date="2020-04" db="EMBL/GenBank/DDBJ databases">
        <authorList>
            <person name="Hitch T.C.A."/>
            <person name="Wylensek D."/>
            <person name="Clavel T."/>
        </authorList>
    </citation>
    <scope>NUCLEOTIDE SEQUENCE [LARGE SCALE GENOMIC DNA]</scope>
    <source>
        <strain evidence="6 7">COR2-253-APC-1A</strain>
    </source>
</reference>
<comment type="similarity">
    <text evidence="3">Belongs to the N(4)/N(6)-methyltransferase family.</text>
</comment>
<dbReference type="PRINTS" id="PR00508">
    <property type="entry name" value="S21N4MTFRASE"/>
</dbReference>
<dbReference type="RefSeq" id="WP_168961298.1">
    <property type="nucleotide sequence ID" value="NZ_JABAEW010000002.1"/>
</dbReference>
<sequence>MLIKNMKITDIRPYEKNPRFNDDAVDAVAKSIREFGWRAPIVVDSDMVIICGHTRLKAAVKLGLDEVPVHVATDLTPEQVQAYRIADNKTGEIAEWNFDILPGELQELKDSEFDLTLLGFDADELAQLLNGGADDTVAAGETDPDAVPEEPETAASERGKIYQLGSHRLMCGDSTDPADVAALMAGAKASFVFTDPPWNVNYGAVESGNPQGYKPRTILNDFMGTEDFKNFMLKAFRNMKDFSQPGAMIYVVMSAQEWGNMMLTLAMNDFHWSSTIIWNKDRLVLSRKDYHTKYEPIWYGWSEGEARLHPLDDRKQSDVWDIPRPSKSDDHPTMKPVELVVRAIQNSSDRSALVLDLFGGSGTTLIACEQTGRTGFAMELDPKYCDVIRRRWAEFRYGEGCDWQAKTPEIEQNEEEEVNA</sequence>
<dbReference type="Gene3D" id="3.40.50.150">
    <property type="entry name" value="Vaccinia Virus protein VP39"/>
    <property type="match status" value="1"/>
</dbReference>
<evidence type="ECO:0000256" key="4">
    <source>
        <dbReference type="SAM" id="MobiDB-lite"/>
    </source>
</evidence>
<dbReference type="InterPro" id="IPR015840">
    <property type="entry name" value="DNA_MeTrfase_ParB"/>
</dbReference>
<dbReference type="GO" id="GO:0005694">
    <property type="term" value="C:chromosome"/>
    <property type="evidence" value="ECO:0007669"/>
    <property type="project" value="TreeGrafter"/>
</dbReference>
<dbReference type="Gene3D" id="3.90.1530.10">
    <property type="entry name" value="Conserved hypothetical protein from pyrococcus furiosus pfu- 392566-001, ParB domain"/>
    <property type="match status" value="1"/>
</dbReference>
<gene>
    <name evidence="6" type="ORF">HF882_01370</name>
</gene>
<evidence type="ECO:0000313" key="6">
    <source>
        <dbReference type="EMBL" id="NMD85227.1"/>
    </source>
</evidence>
<name>A0A848ASX5_9BACT</name>
<dbReference type="SMART" id="SM00470">
    <property type="entry name" value="ParB"/>
    <property type="match status" value="1"/>
</dbReference>
<dbReference type="PANTHER" id="PTHR33375:SF1">
    <property type="entry name" value="CHROMOSOME-PARTITIONING PROTEIN PARB-RELATED"/>
    <property type="match status" value="1"/>
</dbReference>
<dbReference type="Proteomes" id="UP000576225">
    <property type="component" value="Unassembled WGS sequence"/>
</dbReference>
<dbReference type="InterPro" id="IPR001091">
    <property type="entry name" value="RM_Methyltransferase"/>
</dbReference>
<dbReference type="InterPro" id="IPR029063">
    <property type="entry name" value="SAM-dependent_MTases_sf"/>
</dbReference>
<dbReference type="SUPFAM" id="SSF110849">
    <property type="entry name" value="ParB/Sulfiredoxin"/>
    <property type="match status" value="1"/>
</dbReference>
<dbReference type="GO" id="GO:0032259">
    <property type="term" value="P:methylation"/>
    <property type="evidence" value="ECO:0007669"/>
    <property type="project" value="UniProtKB-KW"/>
</dbReference>
<dbReference type="InterPro" id="IPR002941">
    <property type="entry name" value="DNA_methylase_N4/N6"/>
</dbReference>
<evidence type="ECO:0000256" key="3">
    <source>
        <dbReference type="RuleBase" id="RU362026"/>
    </source>
</evidence>
<evidence type="ECO:0000256" key="2">
    <source>
        <dbReference type="ARBA" id="ARBA00022679"/>
    </source>
</evidence>
<dbReference type="GO" id="GO:0003677">
    <property type="term" value="F:DNA binding"/>
    <property type="evidence" value="ECO:0007669"/>
    <property type="project" value="InterPro"/>
</dbReference>
<dbReference type="InterPro" id="IPR050336">
    <property type="entry name" value="Chromosome_partition/occlusion"/>
</dbReference>
<proteinExistence type="inferred from homology"/>
<keyword evidence="1" id="KW-0489">Methyltransferase</keyword>
<dbReference type="CDD" id="cd16402">
    <property type="entry name" value="ParB_N_like_MT"/>
    <property type="match status" value="1"/>
</dbReference>
<dbReference type="InterPro" id="IPR003115">
    <property type="entry name" value="ParB_N"/>
</dbReference>
<feature type="domain" description="ParB-like N-terminal" evidence="5">
    <location>
        <begin position="4"/>
        <end position="89"/>
    </location>
</feature>
<feature type="compositionally biased region" description="Acidic residues" evidence="4">
    <location>
        <begin position="142"/>
        <end position="152"/>
    </location>
</feature>
<dbReference type="SUPFAM" id="SSF53335">
    <property type="entry name" value="S-adenosyl-L-methionine-dependent methyltransferases"/>
    <property type="match status" value="1"/>
</dbReference>
<evidence type="ECO:0000259" key="5">
    <source>
        <dbReference type="SMART" id="SM00470"/>
    </source>
</evidence>
<dbReference type="PIRSF" id="PIRSF036758">
    <property type="entry name" value="Aden_M_ParB"/>
    <property type="match status" value="1"/>
</dbReference>
<evidence type="ECO:0000313" key="7">
    <source>
        <dbReference type="Proteomes" id="UP000576225"/>
    </source>
</evidence>
<protein>
    <recommendedName>
        <fullName evidence="3">Methyltransferase</fullName>
        <ecNumber evidence="3">2.1.1.-</ecNumber>
    </recommendedName>
</protein>
<dbReference type="EC" id="2.1.1.-" evidence="3"/>
<dbReference type="PANTHER" id="PTHR33375">
    <property type="entry name" value="CHROMOSOME-PARTITIONING PROTEIN PARB-RELATED"/>
    <property type="match status" value="1"/>
</dbReference>